<comment type="caution">
    <text evidence="1">The sequence shown here is derived from an EMBL/GenBank/DDBJ whole genome shotgun (WGS) entry which is preliminary data.</text>
</comment>
<accession>A0ABP5EU83</accession>
<gene>
    <name evidence="1" type="ORF">GCM10009799_33930</name>
</gene>
<organism evidence="1 2">
    <name type="scientific">Nocardiopsis rhodophaea</name>
    <dbReference type="NCBI Taxonomy" id="280238"/>
    <lineage>
        <taxon>Bacteria</taxon>
        <taxon>Bacillati</taxon>
        <taxon>Actinomycetota</taxon>
        <taxon>Actinomycetes</taxon>
        <taxon>Streptosporangiales</taxon>
        <taxon>Nocardiopsidaceae</taxon>
        <taxon>Nocardiopsis</taxon>
    </lineage>
</organism>
<evidence type="ECO:0000313" key="2">
    <source>
        <dbReference type="Proteomes" id="UP001501585"/>
    </source>
</evidence>
<dbReference type="Proteomes" id="UP001501585">
    <property type="component" value="Unassembled WGS sequence"/>
</dbReference>
<keyword evidence="2" id="KW-1185">Reference proteome</keyword>
<sequence length="57" mass="6041">MKITRGQSTIDELIEIWSLRLADDEDESSGGGCAGITTLLQRGVTVAVTVFQSGADK</sequence>
<evidence type="ECO:0000313" key="1">
    <source>
        <dbReference type="EMBL" id="GAA2003987.1"/>
    </source>
</evidence>
<dbReference type="RefSeq" id="WP_344100792.1">
    <property type="nucleotide sequence ID" value="NZ_BAAAPC010000014.1"/>
</dbReference>
<dbReference type="EMBL" id="BAAAPC010000014">
    <property type="protein sequence ID" value="GAA2003987.1"/>
    <property type="molecule type" value="Genomic_DNA"/>
</dbReference>
<protein>
    <submittedName>
        <fullName evidence="1">Uncharacterized protein</fullName>
    </submittedName>
</protein>
<name>A0ABP5EU83_9ACTN</name>
<reference evidence="2" key="1">
    <citation type="journal article" date="2019" name="Int. J. Syst. Evol. Microbiol.">
        <title>The Global Catalogue of Microorganisms (GCM) 10K type strain sequencing project: providing services to taxonomists for standard genome sequencing and annotation.</title>
        <authorList>
            <consortium name="The Broad Institute Genomics Platform"/>
            <consortium name="The Broad Institute Genome Sequencing Center for Infectious Disease"/>
            <person name="Wu L."/>
            <person name="Ma J."/>
        </authorList>
    </citation>
    <scope>NUCLEOTIDE SEQUENCE [LARGE SCALE GENOMIC DNA]</scope>
    <source>
        <strain evidence="2">JCM 15313</strain>
    </source>
</reference>
<proteinExistence type="predicted"/>